<dbReference type="PRINTS" id="PR00723">
    <property type="entry name" value="SUBTILISIN"/>
</dbReference>
<evidence type="ECO:0000256" key="8">
    <source>
        <dbReference type="ARBA" id="ARBA00023180"/>
    </source>
</evidence>
<feature type="domain" description="Subtilisin-like protease fibronectin type-III" evidence="14">
    <location>
        <begin position="3244"/>
        <end position="3340"/>
    </location>
</feature>
<gene>
    <name evidence="15" type="ORF">H5410_039405</name>
</gene>
<evidence type="ECO:0000256" key="2">
    <source>
        <dbReference type="ARBA" id="ARBA00011073"/>
    </source>
</evidence>
<dbReference type="CDD" id="cd04852">
    <property type="entry name" value="Peptidases_S8_3"/>
    <property type="match status" value="3"/>
</dbReference>
<evidence type="ECO:0000256" key="4">
    <source>
        <dbReference type="ARBA" id="ARBA00022670"/>
    </source>
</evidence>
<feature type="domain" description="Subtilisin-like protease fibronectin type-III" evidence="14">
    <location>
        <begin position="2537"/>
        <end position="2633"/>
    </location>
</feature>
<proteinExistence type="inferred from homology"/>
<evidence type="ECO:0000313" key="16">
    <source>
        <dbReference type="Proteomes" id="UP000824120"/>
    </source>
</evidence>
<keyword evidence="6 10" id="KW-0378">Hydrolase</keyword>
<dbReference type="PANTHER" id="PTHR10795">
    <property type="entry name" value="PROPROTEIN CONVERTASE SUBTILISIN/KEXIN"/>
    <property type="match status" value="1"/>
</dbReference>
<feature type="active site" description="Charge relay system" evidence="9 10">
    <location>
        <position position="2423"/>
    </location>
</feature>
<dbReference type="InterPro" id="IPR041469">
    <property type="entry name" value="Subtilisin-like_FN3"/>
</dbReference>
<feature type="domain" description="Peptidase S8/S53" evidence="11">
    <location>
        <begin position="1029"/>
        <end position="1121"/>
    </location>
</feature>
<evidence type="ECO:0000259" key="14">
    <source>
        <dbReference type="Pfam" id="PF17766"/>
    </source>
</evidence>
<dbReference type="InterPro" id="IPR037045">
    <property type="entry name" value="S8pro/Inhibitor_I9_sf"/>
</dbReference>
<dbReference type="InterPro" id="IPR045051">
    <property type="entry name" value="SBT"/>
</dbReference>
<keyword evidence="4 10" id="KW-0645">Protease</keyword>
<dbReference type="CDD" id="cd02120">
    <property type="entry name" value="PA_subtilisin_like"/>
    <property type="match status" value="3"/>
</dbReference>
<evidence type="ECO:0000259" key="13">
    <source>
        <dbReference type="Pfam" id="PF05922"/>
    </source>
</evidence>
<feature type="active site" description="Charge relay system" evidence="10">
    <location>
        <position position="933"/>
    </location>
</feature>
<evidence type="ECO:0000256" key="6">
    <source>
        <dbReference type="ARBA" id="ARBA00022801"/>
    </source>
</evidence>
<feature type="domain" description="PA" evidence="12">
    <location>
        <begin position="1592"/>
        <end position="1657"/>
    </location>
</feature>
<dbReference type="PROSITE" id="PS51892">
    <property type="entry name" value="SUBTILASE"/>
    <property type="match status" value="5"/>
</dbReference>
<dbReference type="Gene3D" id="3.40.50.200">
    <property type="entry name" value="Peptidase S8/S53 domain"/>
    <property type="match status" value="6"/>
</dbReference>
<feature type="active site" description="Charge relay system" evidence="10">
    <location>
        <position position="124"/>
    </location>
</feature>
<feature type="domain" description="Inhibitor I9" evidence="13">
    <location>
        <begin position="1922"/>
        <end position="2007"/>
    </location>
</feature>
<feature type="active site" description="Charge relay system" evidence="10">
    <location>
        <position position="2798"/>
    </location>
</feature>
<feature type="domain" description="Inhibitor I9" evidence="13">
    <location>
        <begin position="7"/>
        <end position="92"/>
    </location>
</feature>
<dbReference type="FunFam" id="3.40.50.200:FF:000006">
    <property type="entry name" value="Subtilisin-like protease SBT1.5"/>
    <property type="match status" value="2"/>
</dbReference>
<dbReference type="GO" id="GO:0004252">
    <property type="term" value="F:serine-type endopeptidase activity"/>
    <property type="evidence" value="ECO:0007669"/>
    <property type="project" value="UniProtKB-UniRule"/>
</dbReference>
<dbReference type="Gene3D" id="2.60.40.2310">
    <property type="match status" value="4"/>
</dbReference>
<comment type="subcellular location">
    <subcellularLocation>
        <location evidence="1">Secreted</location>
    </subcellularLocation>
</comment>
<dbReference type="Pfam" id="PF05922">
    <property type="entry name" value="Inhibitor_I9"/>
    <property type="match status" value="5"/>
</dbReference>
<dbReference type="SUPFAM" id="SSF52743">
    <property type="entry name" value="Subtilisin-like"/>
    <property type="match status" value="5"/>
</dbReference>
<dbReference type="GO" id="GO:0006508">
    <property type="term" value="P:proteolysis"/>
    <property type="evidence" value="ECO:0007669"/>
    <property type="project" value="UniProtKB-KW"/>
</dbReference>
<feature type="active site" description="Charge relay system" evidence="10">
    <location>
        <position position="1738"/>
    </location>
</feature>
<feature type="domain" description="PA" evidence="12">
    <location>
        <begin position="2270"/>
        <end position="2342"/>
    </location>
</feature>
<dbReference type="InterPro" id="IPR023827">
    <property type="entry name" value="Peptidase_S8_Asp-AS"/>
</dbReference>
<feature type="active site" description="Charge relay system" evidence="10">
    <location>
        <position position="1385"/>
    </location>
</feature>
<dbReference type="Pfam" id="PF17766">
    <property type="entry name" value="fn3_6"/>
    <property type="match status" value="5"/>
</dbReference>
<evidence type="ECO:0000256" key="10">
    <source>
        <dbReference type="PROSITE-ProRule" id="PRU01240"/>
    </source>
</evidence>
<feature type="domain" description="Peptidase S8/S53" evidence="11">
    <location>
        <begin position="2030"/>
        <end position="2463"/>
    </location>
</feature>
<feature type="domain" description="Peptidase S8/S53" evidence="11">
    <location>
        <begin position="2732"/>
        <end position="3170"/>
    </location>
</feature>
<evidence type="ECO:0000256" key="5">
    <source>
        <dbReference type="ARBA" id="ARBA00022729"/>
    </source>
</evidence>
<dbReference type="EMBL" id="JACXVP010000008">
    <property type="protein sequence ID" value="KAG5588891.1"/>
    <property type="molecule type" value="Genomic_DNA"/>
</dbReference>
<protein>
    <recommendedName>
        <fullName evidence="17">Serine protease</fullName>
    </recommendedName>
</protein>
<feature type="active site" description="Charge relay system" evidence="10">
    <location>
        <position position="3130"/>
    </location>
</feature>
<dbReference type="Gene3D" id="3.50.30.30">
    <property type="match status" value="3"/>
</dbReference>
<evidence type="ECO:0008006" key="17">
    <source>
        <dbReference type="Google" id="ProtNLM"/>
    </source>
</evidence>
<feature type="domain" description="Subtilisin-like protease fibronectin type-III" evidence="14">
    <location>
        <begin position="620"/>
        <end position="716"/>
    </location>
</feature>
<dbReference type="InterPro" id="IPR015500">
    <property type="entry name" value="Peptidase_S8_subtilisin-rel"/>
</dbReference>
<dbReference type="Proteomes" id="UP000824120">
    <property type="component" value="Chromosome 8"/>
</dbReference>
<keyword evidence="8" id="KW-0325">Glycoprotein</keyword>
<feature type="active site" description="Charge relay system" evidence="9 10">
    <location>
        <position position="2039"/>
    </location>
</feature>
<feature type="active site" description="Charge relay system" evidence="10">
    <location>
        <position position="1444"/>
    </location>
</feature>
<organism evidence="15 16">
    <name type="scientific">Solanum commersonii</name>
    <name type="common">Commerson's wild potato</name>
    <name type="synonym">Commerson's nightshade</name>
    <dbReference type="NCBI Taxonomy" id="4109"/>
    <lineage>
        <taxon>Eukaryota</taxon>
        <taxon>Viridiplantae</taxon>
        <taxon>Streptophyta</taxon>
        <taxon>Embryophyta</taxon>
        <taxon>Tracheophyta</taxon>
        <taxon>Spermatophyta</taxon>
        <taxon>Magnoliopsida</taxon>
        <taxon>eudicotyledons</taxon>
        <taxon>Gunneridae</taxon>
        <taxon>Pentapetalae</taxon>
        <taxon>asterids</taxon>
        <taxon>lamiids</taxon>
        <taxon>Solanales</taxon>
        <taxon>Solanaceae</taxon>
        <taxon>Solanoideae</taxon>
        <taxon>Solaneae</taxon>
        <taxon>Solanum</taxon>
    </lineage>
</organism>
<dbReference type="Pfam" id="PF02225">
    <property type="entry name" value="PA"/>
    <property type="match status" value="4"/>
</dbReference>
<feature type="domain" description="PA" evidence="12">
    <location>
        <begin position="359"/>
        <end position="425"/>
    </location>
</feature>
<dbReference type="InterPro" id="IPR010259">
    <property type="entry name" value="S8pro/Inhibitor_I9"/>
</dbReference>
<feature type="domain" description="Inhibitor I9" evidence="13">
    <location>
        <begin position="2641"/>
        <end position="2709"/>
    </location>
</feature>
<name>A0A9J5XKS6_SOLCO</name>
<feature type="domain" description="Subtilisin-like protease fibronectin type-III" evidence="14">
    <location>
        <begin position="1179"/>
        <end position="1261"/>
    </location>
</feature>
<feature type="domain" description="Inhibitor I9" evidence="13">
    <location>
        <begin position="761"/>
        <end position="844"/>
    </location>
</feature>
<dbReference type="InterPro" id="IPR036852">
    <property type="entry name" value="Peptidase_S8/S53_dom_sf"/>
</dbReference>
<accession>A0A9J5XKS6</accession>
<dbReference type="PROSITE" id="PS00136">
    <property type="entry name" value="SUBTILASE_ASP"/>
    <property type="match status" value="5"/>
</dbReference>
<dbReference type="Gene3D" id="3.30.70.80">
    <property type="entry name" value="Peptidase S8 propeptide/proteinase inhibitor I9"/>
    <property type="match status" value="3"/>
</dbReference>
<feature type="active site" description="Charge relay system" evidence="10">
    <location>
        <position position="2741"/>
    </location>
</feature>
<dbReference type="InterPro" id="IPR046450">
    <property type="entry name" value="PA_dom_sf"/>
</dbReference>
<feature type="domain" description="Peptidase S8/S53" evidence="11">
    <location>
        <begin position="115"/>
        <end position="542"/>
    </location>
</feature>
<feature type="domain" description="Peptidase S8/S53" evidence="11">
    <location>
        <begin position="868"/>
        <end position="963"/>
    </location>
</feature>
<sequence>MQRDLETYIVQVETPESQISTQPSRMDVESWYKSFMPKTIETAGSDEKPRLLYSYQNVIIGFAARLSAKQVKEMEKKPGFISARPQRILSLHTTHTPSFLGLQQNVGLWRDENYGEGVIIGLLDSGVTPDHPSFSDEGMPPPPAKWKGKCESNFTAKCNNKLIGARSYIEDKHSPIDDDGHGTHTSSTAAGNFVKGANVYGNAEGTAVGIAPHAHLAIYKVCTDGCLESDVLAGMDEAIDDGVDIMSLSLGGASRSFYDDAIALGAYSAAKRGILVSCSAGNGGPSDSTLSNEAPWILTVGASTIDRELKATVMLGNQNLFVGESAFSPKVPILDFFPLIDPSLSKLNFYSPYCKPGTLNDPKIKGKIVMCKLGNVAPVDKGQAVKDAGGVGMIVYNIQKYGFTTFSDPHVLPALSITYQDGMEILDYMNSTSEPTARILFHGTMIGDKEAPVVAAYSSRGPSLASPGILKPDIIGPGNNILAAWPTSVDYDKHTKATFNIIQGTSMSCPHLSGVAALLKSTHPTWSPSAIKSAIMTTANTLNLANVPILDERLLPADIFSIGAGHANPLRANDPGLIYDTPVKDYLPYLCGLNYTNQQVGSIVKHKVDCNKVKHIPEAQLNYPSFSIKFGESSQTYTRTVTNIGEANSSYSVEIDSPPGVTVIVKPSTLKFSQLNQKLKYQVTFTRRDNSTNSGIAQGFLKWSWKKYSVRSPIAVVLQPTIGIHSIKGVDRLRQKNGDYESRIQSAKDSFDKLKSDLEMYIVQIEFPESQISTQSSKMDLESGYKSFMPKTIETADSDGNPWLIYSYHNVIIGFTARLSAKQVKEMEKKPGFISAWPQRILSLNTTHTPSFLGLHQNVGLWRDANYGKGVIIGVLDTGITPDHPSFRDEGMPPPAKWKGKCELNFTKKCNNKLIGARNFPISSDSPIDNDGHGTHTSSIAAGSFVKGANVYGNAKGTAVGQAVKDAGGIAMIIYSYPEYGFTTSTDAHVLPALFITYKDGIEILNYMNSTIKPIARISFQGTIIGDKDSPVVAVFSARGPSYTSPGILKPDIIGPGLNILAAWPTSVDYNKHTKSTFNILSGTSMSCPHLSGVAASLKSTHPTWSPAAIKSAIMTTANTLNLANDPFLDERLLPANIFAIGAGHVNPSRANDPGLIYDTLLKDYLPYLCGLNYTNQQPSFSIKFGESSQTYTRTVTNVGEAKSSYTVEIDSPPGVSVIVKPSTLKFSKLNQKLKYQVLFTRRDNSTNSGISQGFLKCSKKHSSDLETYIVHAKSPESQISTQSSRMDLESWYKSFMPKTIETADSEEKPRLIYLYHNVIIGFAAILSAKQVKEMEKKPGFISAWPQRILSLHTTHTPRFLQLQQNVGLWRDDNYGKGVIIGVLDTGVTPDHPSFSDEGMPPPPAKWKGKCDSNFTAKWNNKLIGSRSYIEDKHSPIDDDDDGHGTHTSSTAAGSFVKGAKVYGNAKGTAVGIAPLAHLAIYRVCQEFGCADADILAGMDEAIDDGVDILSLPWVDLAGHSMMIQLHSGHTVPQKEVFLELKATVMLGNQNLFVGESAFSPKVPILDFFRLIDPSLSKLNFYSPYCKPGTLNDPKIKGKIVVCKLGNAGNVEKGQAVKDAGGVGMILVSIPEFGFTKLADPHVLPALFITFNDGTEILQYMNSTSEPTARILFHGTIIGDKEAPVVAAYSSRGPSKATPGILKPDIIGPGNNILAAWPTSVDYEIHTKSTFNIIQGTSMSCPHLSGVAALLKSTYPTWSPSAIKSAIMTTANTLNLANVPILDERLLPADIFAIGAGHVNPSRANDPGLIYDTPVKDYLPYLCGLNYTNQQPSFSNEFGESSQTYTRTVTNIGEAKSSYTVEIDSPPGVIVIVKPSTLKFSQLIQKLKYQVTFTRRDNSTNSGIAQGFLKWSSKKYSSDLVTYIVQVESPESQISTQSSRVDLESWYNSFLPKTIATAGSDEKPRLIYSYQNVMKGFAARLSAERVKEMEKKPGFISAWPQRILSLHTTHTPSFLGLQQNVGLWRDSNYGEGVIIGVLDTGISPDHPSFSDEGMAPPPAKWKGKCESNFTTKCNNKLIGARTFPISSDSPIDEDGHGTHTASTAAGSFVKGANVYGNAEGTAVGIAPLAHLAIYKVCDSSGCADSDILAAMDAAIDDGVDILSLSLGGSSIPFYNDPTALGAYSAAQRGILVSCSAGNSGPYDSTLSNEAPWILTVGASTIDRKLKATVKLGNQQLFEGETAFHPKDHNSTFSPLFDPSLNATDFERPYCGPGTLSDPEIKGKIVVCKAGGGFPRIVKGQTIKDAGGVGMIIISTADDGFTIPADAHVLPALYITYKDGMEILDYMNSTSKPIARIAFQGTIIGDKDAPVVTAFSSRGPSIASPGILKPDIIGPGLNILAAWPTSIDNKTNTKSTFNIISGTSMSCPHLSGVAALLKSTHPTWSPAAIKSAIMTTANTVNLANDPILDERLLPANIFAIGAGHVNPSRANDPGLIYDTELKDYLPYLCGLNYTNRQVGNLLQRKVDCKEVKRIPEAQLNYPSFSIALGEISQTYMRTVTNVGEAKSSYSVEIASPPGVSVIVKPSILEFSQLDQKLKYQVTFTKRDNSPNSGIAQGFLKWSSKKYSVRSPVAVVLQPTIGDLESWYQSFLPNTIASTSPSSNEEASRLVYSYRNVMKGFAAGLTAEQVKEMEKKPGFIAAWPERILSLHTTHSPSFLGLQQNIGLWKNSNYGKGVIIGVLDTGISPDHPSFSDEGMPPPPAKWKGKCESNFTTKCNNKLIGARTFPQANGSPIDDNGHGTHTASTIAGGFVKGANVFGNAIGTAVGIAPLAHLAIYKVCDSFGCSDSGVLSAMDAAIDDEVDILSLSLGGTTNPFHSDPIALGAYSATQRGILVSCSAGNNGPFESTVVNEAPWILTVGASTLDRKIKATLRLGNKEEFEGESAFHPKVSNNKFFPLFDPSENATDPDSDSDILFCGPGLTELSAVAKGKIVLCEVGGGFNRIEKGQAVKNAGGVGMILTNRPQDGSTKSADAHVLPALDVTSSDRNSITDYMKSTKNPVARITFQGTIIGDKNAPVIAAFSARGPSTASPGILKPDIIGPGVNILAAWHNSVENKTNTKSTFNIISGTSMSCPHLSGVAALLKSAHPKWSPSAIKSAIMTTADIVNLNNESFLSETLTPARIFAYGAGHVNPSRANDPGLVYDTQFKDYLPYLCGLNYSNREVGNLLQRKANCSKVKSIPEAQLNYPSFTISLGEKPQTYTRTVTNVGEAKSTYRVEIVSPRMVSVVVKPSILKFSKLNQQMTYRVTFSTTTEIRNMEVVHGYMKWTSNKHFVRSPIAVVLQEPETPDID</sequence>
<dbReference type="GO" id="GO:0005576">
    <property type="term" value="C:extracellular region"/>
    <property type="evidence" value="ECO:0007669"/>
    <property type="project" value="UniProtKB-SubCell"/>
</dbReference>
<feature type="domain" description="Peptidase S8/S53" evidence="11">
    <location>
        <begin position="1376"/>
        <end position="1774"/>
    </location>
</feature>
<feature type="domain" description="Inhibitor I9" evidence="13">
    <location>
        <begin position="1268"/>
        <end position="1353"/>
    </location>
</feature>
<feature type="active site" description="Charge relay system" evidence="10">
    <location>
        <position position="506"/>
    </location>
</feature>
<feature type="active site" description="Charge relay system" evidence="10">
    <location>
        <position position="181"/>
    </location>
</feature>
<keyword evidence="3" id="KW-0964">Secreted</keyword>
<dbReference type="InterPro" id="IPR000209">
    <property type="entry name" value="Peptidase_S8/S53_dom"/>
</dbReference>
<feature type="active site" description="Charge relay system" evidence="10">
    <location>
        <position position="1085"/>
    </location>
</feature>
<feature type="domain" description="Subtilisin-like protease fibronectin type-III" evidence="14">
    <location>
        <begin position="1832"/>
        <end position="1917"/>
    </location>
</feature>
<dbReference type="SUPFAM" id="SSF52025">
    <property type="entry name" value="PA domain"/>
    <property type="match status" value="2"/>
</dbReference>
<dbReference type="InterPro" id="IPR003137">
    <property type="entry name" value="PA_domain"/>
</dbReference>
<dbReference type="InterPro" id="IPR034197">
    <property type="entry name" value="Peptidases_S8_3"/>
</dbReference>
<evidence type="ECO:0000313" key="15">
    <source>
        <dbReference type="EMBL" id="KAG5588891.1"/>
    </source>
</evidence>
<keyword evidence="7 10" id="KW-0720">Serine protease</keyword>
<evidence type="ECO:0000259" key="11">
    <source>
        <dbReference type="Pfam" id="PF00082"/>
    </source>
</evidence>
<evidence type="ECO:0000259" key="12">
    <source>
        <dbReference type="Pfam" id="PF02225"/>
    </source>
</evidence>
<comment type="caution">
    <text evidence="15">The sequence shown here is derived from an EMBL/GenBank/DDBJ whole genome shotgun (WGS) entry which is preliminary data.</text>
</comment>
<feature type="active site" description="Charge relay system" evidence="10">
    <location>
        <position position="877"/>
    </location>
</feature>
<evidence type="ECO:0000256" key="7">
    <source>
        <dbReference type="ARBA" id="ARBA00022825"/>
    </source>
</evidence>
<evidence type="ECO:0000256" key="1">
    <source>
        <dbReference type="ARBA" id="ARBA00004613"/>
    </source>
</evidence>
<feature type="domain" description="PA" evidence="12">
    <location>
        <begin position="2986"/>
        <end position="3047"/>
    </location>
</feature>
<dbReference type="FunFam" id="3.50.30.30:FF:000005">
    <property type="entry name" value="subtilisin-like protease SBT1.5"/>
    <property type="match status" value="3"/>
</dbReference>
<evidence type="ECO:0000256" key="9">
    <source>
        <dbReference type="PIRSR" id="PIRSR615500-1"/>
    </source>
</evidence>
<keyword evidence="16" id="KW-1185">Reference proteome</keyword>
<feature type="active site" description="Charge relay system" evidence="9 10">
    <location>
        <position position="2096"/>
    </location>
</feature>
<reference evidence="15 16" key="1">
    <citation type="submission" date="2020-09" db="EMBL/GenBank/DDBJ databases">
        <title>De no assembly of potato wild relative species, Solanum commersonii.</title>
        <authorList>
            <person name="Cho K."/>
        </authorList>
    </citation>
    <scope>NUCLEOTIDE SEQUENCE [LARGE SCALE GENOMIC DNA]</scope>
    <source>
        <strain evidence="15">LZ3.2</strain>
        <tissue evidence="15">Leaf</tissue>
    </source>
</reference>
<dbReference type="FunFam" id="2.60.40.2310:FF:000001">
    <property type="entry name" value="Subtilisin-like protease SBT1.5"/>
    <property type="match status" value="3"/>
</dbReference>
<comment type="similarity">
    <text evidence="2 10">Belongs to the peptidase S8 family.</text>
</comment>
<evidence type="ECO:0000256" key="3">
    <source>
        <dbReference type="ARBA" id="ARBA00022525"/>
    </source>
</evidence>
<dbReference type="Pfam" id="PF00082">
    <property type="entry name" value="Peptidase_S8"/>
    <property type="match status" value="6"/>
</dbReference>
<dbReference type="OrthoDB" id="206201at2759"/>
<keyword evidence="5" id="KW-0732">Signal</keyword>